<dbReference type="InterPro" id="IPR023346">
    <property type="entry name" value="Lysozyme-like_dom_sf"/>
</dbReference>
<gene>
    <name evidence="1" type="ORF">S01H4_27129</name>
</gene>
<feature type="non-terminal residue" evidence="1">
    <location>
        <position position="1"/>
    </location>
</feature>
<organism evidence="1">
    <name type="scientific">marine sediment metagenome</name>
    <dbReference type="NCBI Taxonomy" id="412755"/>
    <lineage>
        <taxon>unclassified sequences</taxon>
        <taxon>metagenomes</taxon>
        <taxon>ecological metagenomes</taxon>
    </lineage>
</organism>
<dbReference type="EMBL" id="BART01013195">
    <property type="protein sequence ID" value="GAG89245.1"/>
    <property type="molecule type" value="Genomic_DNA"/>
</dbReference>
<dbReference type="PANTHER" id="PTHR37423:SF2">
    <property type="entry name" value="MEMBRANE-BOUND LYTIC MUREIN TRANSGLYCOSYLASE C"/>
    <property type="match status" value="1"/>
</dbReference>
<evidence type="ECO:0000313" key="1">
    <source>
        <dbReference type="EMBL" id="GAG89245.1"/>
    </source>
</evidence>
<comment type="caution">
    <text evidence="1">The sequence shown here is derived from an EMBL/GenBank/DDBJ whole genome shotgun (WGS) entry which is preliminary data.</text>
</comment>
<sequence>KERFSNDPILIISGYNAGPGTTSKWLEQYDRSDLDNFVENVPYSETKEHIKKVMKSYQMYKRLAQVLSEE</sequence>
<dbReference type="PANTHER" id="PTHR37423">
    <property type="entry name" value="SOLUBLE LYTIC MUREIN TRANSGLYCOSYLASE-RELATED"/>
    <property type="match status" value="1"/>
</dbReference>
<accession>X1B2P8</accession>
<protein>
    <recommendedName>
        <fullName evidence="2">Transglycosylase SLT domain-containing protein</fullName>
    </recommendedName>
</protein>
<dbReference type="SUPFAM" id="SSF53955">
    <property type="entry name" value="Lysozyme-like"/>
    <property type="match status" value="1"/>
</dbReference>
<dbReference type="Gene3D" id="1.10.530.10">
    <property type="match status" value="1"/>
</dbReference>
<reference evidence="1" key="1">
    <citation type="journal article" date="2014" name="Front. Microbiol.">
        <title>High frequency of phylogenetically diverse reductive dehalogenase-homologous genes in deep subseafloor sedimentary metagenomes.</title>
        <authorList>
            <person name="Kawai M."/>
            <person name="Futagami T."/>
            <person name="Toyoda A."/>
            <person name="Takaki Y."/>
            <person name="Nishi S."/>
            <person name="Hori S."/>
            <person name="Arai W."/>
            <person name="Tsubouchi T."/>
            <person name="Morono Y."/>
            <person name="Uchiyama I."/>
            <person name="Ito T."/>
            <person name="Fujiyama A."/>
            <person name="Inagaki F."/>
            <person name="Takami H."/>
        </authorList>
    </citation>
    <scope>NUCLEOTIDE SEQUENCE</scope>
    <source>
        <strain evidence="1">Expedition CK06-06</strain>
    </source>
</reference>
<name>X1B2P8_9ZZZZ</name>
<proteinExistence type="predicted"/>
<dbReference type="AlphaFoldDB" id="X1B2P8"/>
<evidence type="ECO:0008006" key="2">
    <source>
        <dbReference type="Google" id="ProtNLM"/>
    </source>
</evidence>